<dbReference type="PANTHER" id="PTHR22916">
    <property type="entry name" value="GLYCOSYLTRANSFERASE"/>
    <property type="match status" value="1"/>
</dbReference>
<proteinExistence type="predicted"/>
<gene>
    <name evidence="2" type="ORF">DXC78_05865</name>
</gene>
<comment type="caution">
    <text evidence="2">The sequence shown here is derived from an EMBL/GenBank/DDBJ whole genome shotgun (WGS) entry which is preliminary data.</text>
</comment>
<dbReference type="RefSeq" id="WP_117446210.1">
    <property type="nucleotide sequence ID" value="NZ_JBFBOW010000002.1"/>
</dbReference>
<evidence type="ECO:0000259" key="1">
    <source>
        <dbReference type="Pfam" id="PF00535"/>
    </source>
</evidence>
<feature type="domain" description="Glycosyltransferase 2-like" evidence="1">
    <location>
        <begin position="1"/>
        <end position="157"/>
    </location>
</feature>
<protein>
    <submittedName>
        <fullName evidence="2">Glycosyltransferase</fullName>
    </submittedName>
</protein>
<dbReference type="SUPFAM" id="SSF53448">
    <property type="entry name" value="Nucleotide-diphospho-sugar transferases"/>
    <property type="match status" value="1"/>
</dbReference>
<evidence type="ECO:0000313" key="2">
    <source>
        <dbReference type="EMBL" id="RGD76609.1"/>
    </source>
</evidence>
<dbReference type="AlphaFoldDB" id="A0A3E3E4U1"/>
<keyword evidence="2" id="KW-0808">Transferase</keyword>
<dbReference type="Gene3D" id="3.90.550.10">
    <property type="entry name" value="Spore Coat Polysaccharide Biosynthesis Protein SpsA, Chain A"/>
    <property type="match status" value="1"/>
</dbReference>
<reference evidence="2 3" key="1">
    <citation type="submission" date="2018-08" db="EMBL/GenBank/DDBJ databases">
        <title>A genome reference for cultivated species of the human gut microbiota.</title>
        <authorList>
            <person name="Zou Y."/>
            <person name="Xue W."/>
            <person name="Luo G."/>
        </authorList>
    </citation>
    <scope>NUCLEOTIDE SEQUENCE [LARGE SCALE GENOMIC DNA]</scope>
    <source>
        <strain evidence="2 3">TF08-11</strain>
    </source>
</reference>
<dbReference type="InterPro" id="IPR001173">
    <property type="entry name" value="Glyco_trans_2-like"/>
</dbReference>
<dbReference type="InterPro" id="IPR029044">
    <property type="entry name" value="Nucleotide-diphossugar_trans"/>
</dbReference>
<dbReference type="Pfam" id="PF00535">
    <property type="entry name" value="Glycos_transf_2"/>
    <property type="match status" value="1"/>
</dbReference>
<dbReference type="GO" id="GO:0016758">
    <property type="term" value="F:hexosyltransferase activity"/>
    <property type="evidence" value="ECO:0007669"/>
    <property type="project" value="UniProtKB-ARBA"/>
</dbReference>
<organism evidence="2 3">
    <name type="scientific">Faecalicoccus pleomorphus</name>
    <dbReference type="NCBI Taxonomy" id="1323"/>
    <lineage>
        <taxon>Bacteria</taxon>
        <taxon>Bacillati</taxon>
        <taxon>Bacillota</taxon>
        <taxon>Erysipelotrichia</taxon>
        <taxon>Erysipelotrichales</taxon>
        <taxon>Erysipelotrichaceae</taxon>
        <taxon>Faecalicoccus</taxon>
    </lineage>
</organism>
<dbReference type="PANTHER" id="PTHR22916:SF3">
    <property type="entry name" value="UDP-GLCNAC:BETAGAL BETA-1,3-N-ACETYLGLUCOSAMINYLTRANSFERASE-LIKE PROTEIN 1"/>
    <property type="match status" value="1"/>
</dbReference>
<dbReference type="EMBL" id="QUSK01000011">
    <property type="protein sequence ID" value="RGD76609.1"/>
    <property type="molecule type" value="Genomic_DNA"/>
</dbReference>
<name>A0A3E3E4U1_9FIRM</name>
<dbReference type="Proteomes" id="UP000260721">
    <property type="component" value="Unassembled WGS sequence"/>
</dbReference>
<accession>A0A3E3E4U1</accession>
<sequence length="300" mass="35313">MSTYKESEPQLRQSIESILNQTYEDFEYIIILDCPENKLHKTIIESYKEKDSRIRFYINEKNLGLTDSLNKGIQLAAGEFIARMDADDISLPNRFANQLKYIQDNDYDLIGGITQMIDEDGDLIYSIQKVPTDYKKIKKILGYGQCIAHPTWFGRKVVFKALNGYRKIPLCEDYDFTLRAVLKGYKISNLNKVVLKYRMTKNSISRQNLFEQYLYMTYITKQYKLGNVTDIEIAKKYVESKNDSNESKKYMQANVLFNLMLQEVSQKRLLAFVKHGFQLIFTSRYFLNKIYRFLVLSLYS</sequence>
<dbReference type="STRING" id="1123313.GCA_000420345_01586"/>
<evidence type="ECO:0000313" key="3">
    <source>
        <dbReference type="Proteomes" id="UP000260721"/>
    </source>
</evidence>